<gene>
    <name evidence="3" type="ORF">ABO01nite_00380</name>
</gene>
<accession>A0AAN4U154</accession>
<evidence type="ECO:0000313" key="4">
    <source>
        <dbReference type="Proteomes" id="UP000321287"/>
    </source>
</evidence>
<dbReference type="InterPro" id="IPR011990">
    <property type="entry name" value="TPR-like_helical_dom_sf"/>
</dbReference>
<evidence type="ECO:0000313" key="3">
    <source>
        <dbReference type="EMBL" id="GEL52031.1"/>
    </source>
</evidence>
<sequence>MIGDGMTQDTASPEPRNLTHASSPAEQWWKIPGAPPDVGKFVEACEALLGSGDGISGLKLVLETMAVHQDEWKLSMAGASLILRFTTRYDIVGVLLRNVIRLQPDNVPAQAFSAHLQIVRGDVSGGCASFAQMMATYPGQKAEIGEFISMSLLEVGYPAEALAVLKSLFNDGDETASLLNNAGCALERLNRSVEALPWYEKALRISPERKAIAFGYACTLIKAGLFERGWPLYFERELQITPQQGWVRSIPRLRPDTGLSGKRILVFQEQGLGDTIQFIRHLSALAARGAEIHVCVPASLVRLVRQSYPALTVLDPVSAVTNHAYHYACPVPDLPFISGVRTVHDIPTCIPYITDIPADREKMAALLPAGRPRIGLVWAGERRLRSEYALADMRRSISFSDLAEALLPAEATFVNLQFGTPREELKNWGGQTIHNPMSEVRDMADTAAIMRNLDLIISVDTSPAHLAGALGCPVWLISRWDACWRWGDSGTGSPWYPTMRIFRSNERSFLPVLQEVGKALRLWIDMRGV</sequence>
<proteinExistence type="predicted"/>
<dbReference type="InterPro" id="IPR019734">
    <property type="entry name" value="TPR_rpt"/>
</dbReference>
<keyword evidence="4" id="KW-1185">Reference proteome</keyword>
<name>A0AAN4U154_9PROT</name>
<reference evidence="3 4" key="1">
    <citation type="submission" date="2019-07" db="EMBL/GenBank/DDBJ databases">
        <title>Whole genome shotgun sequence of Asaia bogorensis NBRC 16594.</title>
        <authorList>
            <person name="Hosoyama A."/>
            <person name="Uohara A."/>
            <person name="Ohji S."/>
            <person name="Ichikawa N."/>
        </authorList>
    </citation>
    <scope>NUCLEOTIDE SEQUENCE [LARGE SCALE GENOMIC DNA]</scope>
    <source>
        <strain evidence="3 4">NBRC 16594</strain>
    </source>
</reference>
<dbReference type="KEGG" id="abg:Asbog_02290"/>
<feature type="region of interest" description="Disordered" evidence="2">
    <location>
        <begin position="1"/>
        <end position="26"/>
    </location>
</feature>
<protein>
    <recommendedName>
        <fullName evidence="5">O-linked N-acetylglucosamine transferase/flagellin modification protein FlbA</fullName>
    </recommendedName>
</protein>
<dbReference type="Proteomes" id="UP000321287">
    <property type="component" value="Unassembled WGS sequence"/>
</dbReference>
<dbReference type="Gene3D" id="1.25.40.10">
    <property type="entry name" value="Tetratricopeptide repeat domain"/>
    <property type="match status" value="1"/>
</dbReference>
<evidence type="ECO:0000256" key="1">
    <source>
        <dbReference type="PROSITE-ProRule" id="PRU00339"/>
    </source>
</evidence>
<evidence type="ECO:0000256" key="2">
    <source>
        <dbReference type="SAM" id="MobiDB-lite"/>
    </source>
</evidence>
<dbReference type="SUPFAM" id="SSF53756">
    <property type="entry name" value="UDP-Glycosyltransferase/glycogen phosphorylase"/>
    <property type="match status" value="1"/>
</dbReference>
<dbReference type="SMART" id="SM00028">
    <property type="entry name" value="TPR"/>
    <property type="match status" value="1"/>
</dbReference>
<organism evidence="3 4">
    <name type="scientific">Asaia bogorensis NBRC 16594</name>
    <dbReference type="NCBI Taxonomy" id="1231624"/>
    <lineage>
        <taxon>Bacteria</taxon>
        <taxon>Pseudomonadati</taxon>
        <taxon>Pseudomonadota</taxon>
        <taxon>Alphaproteobacteria</taxon>
        <taxon>Acetobacterales</taxon>
        <taxon>Acetobacteraceae</taxon>
        <taxon>Asaia</taxon>
    </lineage>
</organism>
<comment type="caution">
    <text evidence="3">The sequence shown here is derived from an EMBL/GenBank/DDBJ whole genome shotgun (WGS) entry which is preliminary data.</text>
</comment>
<dbReference type="AlphaFoldDB" id="A0AAN4U154"/>
<evidence type="ECO:0008006" key="5">
    <source>
        <dbReference type="Google" id="ProtNLM"/>
    </source>
</evidence>
<dbReference type="SUPFAM" id="SSF48452">
    <property type="entry name" value="TPR-like"/>
    <property type="match status" value="1"/>
</dbReference>
<keyword evidence="1" id="KW-0802">TPR repeat</keyword>
<dbReference type="PROSITE" id="PS50005">
    <property type="entry name" value="TPR"/>
    <property type="match status" value="1"/>
</dbReference>
<dbReference type="EMBL" id="BJVS01000001">
    <property type="protein sequence ID" value="GEL52031.1"/>
    <property type="molecule type" value="Genomic_DNA"/>
</dbReference>
<feature type="repeat" description="TPR" evidence="1">
    <location>
        <begin position="176"/>
        <end position="209"/>
    </location>
</feature>
<dbReference type="Gene3D" id="3.40.50.2000">
    <property type="entry name" value="Glycogen Phosphorylase B"/>
    <property type="match status" value="1"/>
</dbReference>